<dbReference type="PANTHER" id="PTHR34985">
    <property type="entry name" value="SLR0554 PROTEIN"/>
    <property type="match status" value="1"/>
</dbReference>
<sequence>MLDRQGITARYNVIKKKLELSIPGMSHTVDNADNVSLTHILSLASLNSMRTEHLPAYVEAIGDANAYNPVADWIDSAPWDGIDRLEDFYNTLQTREGYPEDLKRTLMRKWLLSAVAAALSTSGFKCRGVLTLQGPQGIGKTTWGKRLISDAALRDSVIKTDHHLDGGNKDSLLAAVTHFIVEIGELESSFKRDVSRLKGFLTADSDKVRRPYARIESPYPRRTVFYATVNSSDFLVDHTGNSRWWTIPVVSVDYDHDIPMQQLVAQLAVDFRNGEPWWLNADEERQLEAQNEAHRSGSVVRDRVLALIDLDGTNTETTPALTPTELLLLAGFDRPSNPQMRECGGLLREVIGDPRRINGRDKWRVPLLPEDDASPGLRVDAGPDKPDPFD</sequence>
<evidence type="ECO:0000313" key="4">
    <source>
        <dbReference type="Proteomes" id="UP000439522"/>
    </source>
</evidence>
<evidence type="ECO:0000256" key="1">
    <source>
        <dbReference type="SAM" id="MobiDB-lite"/>
    </source>
</evidence>
<dbReference type="PANTHER" id="PTHR34985:SF1">
    <property type="entry name" value="SLR0554 PROTEIN"/>
    <property type="match status" value="1"/>
</dbReference>
<evidence type="ECO:0000313" key="3">
    <source>
        <dbReference type="EMBL" id="MXO74838.1"/>
    </source>
</evidence>
<dbReference type="AlphaFoldDB" id="A0A6I4TEK8"/>
<keyword evidence="4" id="KW-1185">Reference proteome</keyword>
<dbReference type="Pfam" id="PF05272">
    <property type="entry name" value="VapE-like_dom"/>
    <property type="match status" value="1"/>
</dbReference>
<dbReference type="OrthoDB" id="9763644at2"/>
<dbReference type="RefSeq" id="WP_160610554.1">
    <property type="nucleotide sequence ID" value="NZ_WTZA01000001.1"/>
</dbReference>
<organism evidence="3 4">
    <name type="scientific">Tsuneonella aeria</name>
    <dbReference type="NCBI Taxonomy" id="1837929"/>
    <lineage>
        <taxon>Bacteria</taxon>
        <taxon>Pseudomonadati</taxon>
        <taxon>Pseudomonadota</taxon>
        <taxon>Alphaproteobacteria</taxon>
        <taxon>Sphingomonadales</taxon>
        <taxon>Erythrobacteraceae</taxon>
        <taxon>Tsuneonella</taxon>
    </lineage>
</organism>
<accession>A0A6I4TEK8</accession>
<reference evidence="3 4" key="1">
    <citation type="submission" date="2019-12" db="EMBL/GenBank/DDBJ databases">
        <title>Genomic-based taxomic classification of the family Erythrobacteraceae.</title>
        <authorList>
            <person name="Xu L."/>
        </authorList>
    </citation>
    <scope>NUCLEOTIDE SEQUENCE [LARGE SCALE GENOMIC DNA]</scope>
    <source>
        <strain evidence="3 4">100921-2</strain>
    </source>
</reference>
<feature type="region of interest" description="Disordered" evidence="1">
    <location>
        <begin position="362"/>
        <end position="390"/>
    </location>
</feature>
<comment type="caution">
    <text evidence="3">The sequence shown here is derived from an EMBL/GenBank/DDBJ whole genome shotgun (WGS) entry which is preliminary data.</text>
</comment>
<protein>
    <submittedName>
        <fullName evidence="3">Virulence-associated E family protein</fullName>
    </submittedName>
</protein>
<feature type="domain" description="Virulence-associated protein E-like" evidence="2">
    <location>
        <begin position="75"/>
        <end position="295"/>
    </location>
</feature>
<dbReference type="InterPro" id="IPR007936">
    <property type="entry name" value="VapE-like_dom"/>
</dbReference>
<proteinExistence type="predicted"/>
<gene>
    <name evidence="3" type="ORF">GRI40_06340</name>
</gene>
<dbReference type="EMBL" id="WTZA01000001">
    <property type="protein sequence ID" value="MXO74838.1"/>
    <property type="molecule type" value="Genomic_DNA"/>
</dbReference>
<feature type="compositionally biased region" description="Basic and acidic residues" evidence="1">
    <location>
        <begin position="381"/>
        <end position="390"/>
    </location>
</feature>
<dbReference type="Proteomes" id="UP000439522">
    <property type="component" value="Unassembled WGS sequence"/>
</dbReference>
<evidence type="ECO:0000259" key="2">
    <source>
        <dbReference type="Pfam" id="PF05272"/>
    </source>
</evidence>
<name>A0A6I4TEK8_9SPHN</name>